<keyword evidence="2 6" id="KW-0032">Aminotransferase</keyword>
<evidence type="ECO:0000313" key="7">
    <source>
        <dbReference type="Proteomes" id="UP000798808"/>
    </source>
</evidence>
<dbReference type="InterPro" id="IPR049704">
    <property type="entry name" value="Aminotrans_3_PPA_site"/>
</dbReference>
<dbReference type="PANTHER" id="PTHR11986:SF79">
    <property type="entry name" value="ACETYLORNITHINE AMINOTRANSFERASE, MITOCHONDRIAL"/>
    <property type="match status" value="1"/>
</dbReference>
<dbReference type="Proteomes" id="UP000798808">
    <property type="component" value="Unassembled WGS sequence"/>
</dbReference>
<keyword evidence="7" id="KW-1185">Reference proteome</keyword>
<gene>
    <name evidence="6" type="ORF">E1163_17350</name>
</gene>
<evidence type="ECO:0000313" key="6">
    <source>
        <dbReference type="EMBL" id="MTI26724.1"/>
    </source>
</evidence>
<keyword evidence="4 5" id="KW-0663">Pyridoxal phosphate</keyword>
<dbReference type="Gene3D" id="3.90.1150.10">
    <property type="entry name" value="Aspartate Aminotransferase, domain 1"/>
    <property type="match status" value="1"/>
</dbReference>
<dbReference type="Gene3D" id="3.40.640.10">
    <property type="entry name" value="Type I PLP-dependent aspartate aminotransferase-like (Major domain)"/>
    <property type="match status" value="1"/>
</dbReference>
<reference evidence="6 7" key="1">
    <citation type="submission" date="2019-02" db="EMBL/GenBank/DDBJ databases">
        <authorList>
            <person name="Goldberg S.R."/>
            <person name="Haltli B.A."/>
            <person name="Correa H."/>
            <person name="Russell K.G."/>
        </authorList>
    </citation>
    <scope>NUCLEOTIDE SEQUENCE [LARGE SCALE GENOMIC DNA]</scope>
    <source>
        <strain evidence="6 7">JCM 16186</strain>
    </source>
</reference>
<evidence type="ECO:0000256" key="5">
    <source>
        <dbReference type="RuleBase" id="RU003560"/>
    </source>
</evidence>
<dbReference type="PROSITE" id="PS00600">
    <property type="entry name" value="AA_TRANSFER_CLASS_3"/>
    <property type="match status" value="1"/>
</dbReference>
<dbReference type="RefSeq" id="WP_155173734.1">
    <property type="nucleotide sequence ID" value="NZ_BAAAFL010000015.1"/>
</dbReference>
<proteinExistence type="inferred from homology"/>
<comment type="caution">
    <text evidence="6">The sequence shown here is derived from an EMBL/GenBank/DDBJ whole genome shotgun (WGS) entry which is preliminary data.</text>
</comment>
<dbReference type="InterPro" id="IPR005814">
    <property type="entry name" value="Aminotrans_3"/>
</dbReference>
<sequence length="386" mass="42178">MKLFKVYPQLDLELTKAQGCYVYDRSGAQYLDLYGGHAVISVGHTHPHYVKRIKEQLDAIAYYSNAVINPVQLSLLEKLGKLSGYDAYQLFLCNSGAEAIENALKIASFHTQKDKLIAFNRSFHGRTSRALSVTDNDKYRSLLDKYSNVQFMNMDLDAVEVALKNQDVCAVLIEGIQGLAGIYMPDAGFLPGLKKLCEKYGALLVVDEIQSGYGRSGKFFAHQHADVQPDLITVAKGMANGFPMGGVLISPEIEGWFGMSGSTFGGNHLACVAALATLEIIENENLVENAQNVGSALAEALKAIPEVKEVRGAGLMIGVEFDFPVKDIRENLMKEQHVLTGMAANPNVIRLLPPLTLTQEQANQLVEKLKLSIEKTKSDAAVLIGK</sequence>
<dbReference type="InterPro" id="IPR050103">
    <property type="entry name" value="Class-III_PLP-dep_AT"/>
</dbReference>
<dbReference type="PIRSF" id="PIRSF000521">
    <property type="entry name" value="Transaminase_4ab_Lys_Orn"/>
    <property type="match status" value="1"/>
</dbReference>
<comment type="cofactor">
    <cofactor evidence="1">
        <name>pyridoxal 5'-phosphate</name>
        <dbReference type="ChEBI" id="CHEBI:597326"/>
    </cofactor>
</comment>
<name>A0ABW9RRA4_9BACT</name>
<dbReference type="Pfam" id="PF00202">
    <property type="entry name" value="Aminotran_3"/>
    <property type="match status" value="1"/>
</dbReference>
<dbReference type="GO" id="GO:0008483">
    <property type="term" value="F:transaminase activity"/>
    <property type="evidence" value="ECO:0007669"/>
    <property type="project" value="UniProtKB-KW"/>
</dbReference>
<evidence type="ECO:0000256" key="2">
    <source>
        <dbReference type="ARBA" id="ARBA00022576"/>
    </source>
</evidence>
<evidence type="ECO:0000256" key="1">
    <source>
        <dbReference type="ARBA" id="ARBA00001933"/>
    </source>
</evidence>
<dbReference type="InterPro" id="IPR015422">
    <property type="entry name" value="PyrdxlP-dep_Trfase_small"/>
</dbReference>
<evidence type="ECO:0000256" key="4">
    <source>
        <dbReference type="ARBA" id="ARBA00022898"/>
    </source>
</evidence>
<keyword evidence="3" id="KW-0808">Transferase</keyword>
<organism evidence="6 7">
    <name type="scientific">Fulvivirga kasyanovii</name>
    <dbReference type="NCBI Taxonomy" id="396812"/>
    <lineage>
        <taxon>Bacteria</taxon>
        <taxon>Pseudomonadati</taxon>
        <taxon>Bacteroidota</taxon>
        <taxon>Cytophagia</taxon>
        <taxon>Cytophagales</taxon>
        <taxon>Fulvivirgaceae</taxon>
        <taxon>Fulvivirga</taxon>
    </lineage>
</organism>
<protein>
    <submittedName>
        <fullName evidence="6">Aminotransferase class III-fold pyridoxal phosphate-dependent enzyme</fullName>
    </submittedName>
</protein>
<comment type="similarity">
    <text evidence="5">Belongs to the class-III pyridoxal-phosphate-dependent aminotransferase family.</text>
</comment>
<dbReference type="SUPFAM" id="SSF53383">
    <property type="entry name" value="PLP-dependent transferases"/>
    <property type="match status" value="1"/>
</dbReference>
<dbReference type="CDD" id="cd00610">
    <property type="entry name" value="OAT_like"/>
    <property type="match status" value="1"/>
</dbReference>
<dbReference type="PANTHER" id="PTHR11986">
    <property type="entry name" value="AMINOTRANSFERASE CLASS III"/>
    <property type="match status" value="1"/>
</dbReference>
<dbReference type="InterPro" id="IPR015421">
    <property type="entry name" value="PyrdxlP-dep_Trfase_major"/>
</dbReference>
<dbReference type="InterPro" id="IPR015424">
    <property type="entry name" value="PyrdxlP-dep_Trfase"/>
</dbReference>
<dbReference type="EMBL" id="SMLW01000595">
    <property type="protein sequence ID" value="MTI26724.1"/>
    <property type="molecule type" value="Genomic_DNA"/>
</dbReference>
<evidence type="ECO:0000256" key="3">
    <source>
        <dbReference type="ARBA" id="ARBA00022679"/>
    </source>
</evidence>
<accession>A0ABW9RRA4</accession>